<dbReference type="Proteomes" id="UP000287969">
    <property type="component" value="Chromosome"/>
</dbReference>
<dbReference type="InterPro" id="IPR007831">
    <property type="entry name" value="T2SS_GspE_N"/>
</dbReference>
<dbReference type="EMBL" id="CP035282">
    <property type="protein sequence ID" value="QAT61789.1"/>
    <property type="molecule type" value="Genomic_DNA"/>
</dbReference>
<dbReference type="InterPro" id="IPR001482">
    <property type="entry name" value="T2SS/T4SS_dom"/>
</dbReference>
<dbReference type="SMART" id="SM00382">
    <property type="entry name" value="AAA"/>
    <property type="match status" value="1"/>
</dbReference>
<dbReference type="GO" id="GO:0005524">
    <property type="term" value="F:ATP binding"/>
    <property type="evidence" value="ECO:0007669"/>
    <property type="project" value="UniProtKB-KW"/>
</dbReference>
<evidence type="ECO:0000256" key="1">
    <source>
        <dbReference type="ARBA" id="ARBA00006611"/>
    </source>
</evidence>
<dbReference type="RefSeq" id="WP_071138591.1">
    <property type="nucleotide sequence ID" value="NZ_CP035282.1"/>
</dbReference>
<evidence type="ECO:0000259" key="4">
    <source>
        <dbReference type="PROSITE" id="PS00662"/>
    </source>
</evidence>
<evidence type="ECO:0000313" key="5">
    <source>
        <dbReference type="EMBL" id="QAT61789.1"/>
    </source>
</evidence>
<dbReference type="AlphaFoldDB" id="A0A410QCY6"/>
<keyword evidence="3" id="KW-0067">ATP-binding</keyword>
<evidence type="ECO:0000313" key="6">
    <source>
        <dbReference type="Proteomes" id="UP000287969"/>
    </source>
</evidence>
<dbReference type="Gene3D" id="3.40.50.300">
    <property type="entry name" value="P-loop containing nucleotide triphosphate hydrolases"/>
    <property type="match status" value="1"/>
</dbReference>
<sequence length="557" mass="63159">MKGNNAKLGDLLLYVGKITKEQLNEAISEQKNSDKKIGEILVEKGWVSEKDIIEVLEFQLGIPHVDLDRYLINSEVSRLIPENLARRYDLIAVDKKNDYLIVAMADPLNIFAIDDVRLTTGFNVQPVISTKKDIERAIDKYYEKERTKRVLEEFKENYIPNDETIEENQEEINSAPVVKLLNSMIAQAVNMRASDVHIEPFNDNVRVRFRIDGDLQEIMNLSRNTISAIITRIKIMGKMNIAERRIPQDGRVEINVDGRDIDLRISTLPTIYGEKIVLRILDRGSFLFTKKDLGFTEEDFISFENILNQPYGMILVTGPTGSGKTTTLYTILSELNSIEKNIITVEDPVEYKFSGINQVQVNNKAGLTFANGLRSILRQDPDIIMLGEIRDGETAKMAVRAAITGHLVFSTLHTNDTASSITRLVDMGIEPYLVSSAVIGIISQRLIKKLCPFCKTPYETSYREKKILGLDTEKDMVFYKPNMCNLCNKGYKGRTAVHEVMPIDEDIRRGIDRRESADYIKNLAIEKGMKTLFQNAVRLVESGTITMEEALKVGYTL</sequence>
<proteinExistence type="inferred from homology"/>
<organism evidence="5 6">
    <name type="scientific">Acidilutibacter cellobiosedens</name>
    <dbReference type="NCBI Taxonomy" id="2507161"/>
    <lineage>
        <taxon>Bacteria</taxon>
        <taxon>Bacillati</taxon>
        <taxon>Bacillota</taxon>
        <taxon>Tissierellia</taxon>
        <taxon>Tissierellales</taxon>
        <taxon>Acidilutibacteraceae</taxon>
        <taxon>Acidilutibacter</taxon>
    </lineage>
</organism>
<comment type="similarity">
    <text evidence="1">Belongs to the GSP E family.</text>
</comment>
<dbReference type="CDD" id="cd01129">
    <property type="entry name" value="PulE-GspE-like"/>
    <property type="match status" value="1"/>
</dbReference>
<accession>A0A410QCY6</accession>
<gene>
    <name evidence="5" type="ORF">EQM13_09400</name>
</gene>
<reference evidence="6" key="1">
    <citation type="submission" date="2019-01" db="EMBL/GenBank/DDBJ databases">
        <title>Draft genomes of a novel of Sporanaerobacter strains.</title>
        <authorList>
            <person name="Ma S."/>
        </authorList>
    </citation>
    <scope>NUCLEOTIDE SEQUENCE [LARGE SCALE GENOMIC DNA]</scope>
    <source>
        <strain evidence="6">NJN-17</strain>
    </source>
</reference>
<evidence type="ECO:0000256" key="3">
    <source>
        <dbReference type="ARBA" id="ARBA00022840"/>
    </source>
</evidence>
<dbReference type="FunFam" id="3.30.300.160:FF:000002">
    <property type="entry name" value="Type II secretion system protein E"/>
    <property type="match status" value="1"/>
</dbReference>
<dbReference type="KEGG" id="spoa:EQM13_09400"/>
<dbReference type="Pfam" id="PF05157">
    <property type="entry name" value="MshEN"/>
    <property type="match status" value="1"/>
</dbReference>
<feature type="domain" description="Bacterial type II secretion system protein E" evidence="4">
    <location>
        <begin position="377"/>
        <end position="391"/>
    </location>
</feature>
<dbReference type="Pfam" id="PF00437">
    <property type="entry name" value="T2SSE"/>
    <property type="match status" value="1"/>
</dbReference>
<protein>
    <submittedName>
        <fullName evidence="5">Type II/IV secretion system protein</fullName>
    </submittedName>
</protein>
<dbReference type="GO" id="GO:0016887">
    <property type="term" value="F:ATP hydrolysis activity"/>
    <property type="evidence" value="ECO:0007669"/>
    <property type="project" value="TreeGrafter"/>
</dbReference>
<dbReference type="SUPFAM" id="SSF52540">
    <property type="entry name" value="P-loop containing nucleoside triphosphate hydrolases"/>
    <property type="match status" value="1"/>
</dbReference>
<dbReference type="InterPro" id="IPR027417">
    <property type="entry name" value="P-loop_NTPase"/>
</dbReference>
<dbReference type="FunFam" id="3.40.50.300:FF:000398">
    <property type="entry name" value="Type IV pilus assembly ATPase PilB"/>
    <property type="match status" value="1"/>
</dbReference>
<dbReference type="OrthoDB" id="9808272at2"/>
<dbReference type="InterPro" id="IPR003593">
    <property type="entry name" value="AAA+_ATPase"/>
</dbReference>
<dbReference type="FunFam" id="3.30.450.90:FF:000001">
    <property type="entry name" value="Type II secretion system ATPase GspE"/>
    <property type="match status" value="1"/>
</dbReference>
<dbReference type="GO" id="GO:0005886">
    <property type="term" value="C:plasma membrane"/>
    <property type="evidence" value="ECO:0007669"/>
    <property type="project" value="TreeGrafter"/>
</dbReference>
<dbReference type="PROSITE" id="PS00662">
    <property type="entry name" value="T2SP_E"/>
    <property type="match status" value="1"/>
</dbReference>
<dbReference type="Gene3D" id="3.30.300.160">
    <property type="entry name" value="Type II secretion system, protein E, N-terminal domain"/>
    <property type="match status" value="1"/>
</dbReference>
<dbReference type="Gene3D" id="3.30.450.90">
    <property type="match status" value="1"/>
</dbReference>
<keyword evidence="2" id="KW-0547">Nucleotide-binding</keyword>
<dbReference type="SUPFAM" id="SSF160246">
    <property type="entry name" value="EspE N-terminal domain-like"/>
    <property type="match status" value="1"/>
</dbReference>
<dbReference type="InterPro" id="IPR037257">
    <property type="entry name" value="T2SS_E_N_sf"/>
</dbReference>
<name>A0A410QCY6_9FIRM</name>
<dbReference type="PANTHER" id="PTHR30258">
    <property type="entry name" value="TYPE II SECRETION SYSTEM PROTEIN GSPE-RELATED"/>
    <property type="match status" value="1"/>
</dbReference>
<dbReference type="PANTHER" id="PTHR30258:SF1">
    <property type="entry name" value="PROTEIN TRANSPORT PROTEIN HOFB HOMOLOG"/>
    <property type="match status" value="1"/>
</dbReference>
<evidence type="ECO:0000256" key="2">
    <source>
        <dbReference type="ARBA" id="ARBA00022741"/>
    </source>
</evidence>
<keyword evidence="6" id="KW-1185">Reference proteome</keyword>